<dbReference type="Proteomes" id="UP000004191">
    <property type="component" value="Unassembled WGS sequence"/>
</dbReference>
<dbReference type="eggNOG" id="COG0507">
    <property type="taxonomic scope" value="Bacteria"/>
</dbReference>
<dbReference type="OrthoDB" id="3199465at2"/>
<dbReference type="RefSeq" id="WP_005397180.1">
    <property type="nucleotide sequence ID" value="NZ_JH601088.1"/>
</dbReference>
<accession>H3NLP4</accession>
<protein>
    <submittedName>
        <fullName evidence="1">Uncharacterized protein</fullName>
    </submittedName>
</protein>
<dbReference type="AlphaFoldDB" id="H3NLP4"/>
<dbReference type="GeneID" id="96999795"/>
<name>H3NLP4_9FIRM</name>
<keyword evidence="2" id="KW-1185">Reference proteome</keyword>
<gene>
    <name evidence="1" type="ORF">HMPREF9709_00255</name>
</gene>
<dbReference type="EMBL" id="AGEI01000008">
    <property type="protein sequence ID" value="EHR35747.1"/>
    <property type="molecule type" value="Genomic_DNA"/>
</dbReference>
<evidence type="ECO:0000313" key="1">
    <source>
        <dbReference type="EMBL" id="EHR35747.1"/>
    </source>
</evidence>
<dbReference type="HOGENOM" id="CLU_090271_0_0_9"/>
<dbReference type="STRING" id="883114.HMPREF9709_00255"/>
<sequence length="265" mass="32057">MIDISTAIKEEFKKLDTLLLSINVNMKIFPEGKLKIKKVNNKFYYYHILDDSTVKFIPKKDIELAKVLCKKSYYEKLKKIINKQMNYLKYFPFRYNYKNIENVYNNLAPERKALINPIEPSLEQFIMEWKNKYFTPLSFRKEEKQFITNNKELVRSKSEKILADLFSSYNLIYKYECPLFLDKYDPIYPDFTFICPYTKREIYWEHFGMMDNPEYAIKAIEKIRYYAKHEILLGDRLFVSFETIKKPLDVDTVKKTIKRFLVCSH</sequence>
<comment type="caution">
    <text evidence="1">The sequence shown here is derived from an EMBL/GenBank/DDBJ whole genome shotgun (WGS) entry which is preliminary data.</text>
</comment>
<reference evidence="1 2" key="1">
    <citation type="submission" date="2012-01" db="EMBL/GenBank/DDBJ databases">
        <title>The Genome Sequence of Helcococcus kunzii ATCC 51366.</title>
        <authorList>
            <consortium name="The Broad Institute Genome Sequencing Platform"/>
            <person name="Earl A."/>
            <person name="Ward D."/>
            <person name="Feldgarden M."/>
            <person name="Gevers D."/>
            <person name="Huys G."/>
            <person name="Young S.K."/>
            <person name="Zeng Q."/>
            <person name="Gargeya S."/>
            <person name="Fitzgerald M."/>
            <person name="Haas B."/>
            <person name="Abouelleil A."/>
            <person name="Alvarado L."/>
            <person name="Arachchi H.M."/>
            <person name="Berlin A."/>
            <person name="Chapman S.B."/>
            <person name="Gearin G."/>
            <person name="Goldberg J."/>
            <person name="Griggs A."/>
            <person name="Gujja S."/>
            <person name="Hansen M."/>
            <person name="Heiman D."/>
            <person name="Howarth C."/>
            <person name="Larimer J."/>
            <person name="Lui A."/>
            <person name="MacDonald P.J.P."/>
            <person name="McCowen C."/>
            <person name="Montmayeur A."/>
            <person name="Murphy C."/>
            <person name="Neiman D."/>
            <person name="Pearson M."/>
            <person name="Priest M."/>
            <person name="Roberts A."/>
            <person name="Saif S."/>
            <person name="Shea T."/>
            <person name="Sisk P."/>
            <person name="Stolte C."/>
            <person name="Sykes S."/>
            <person name="Wortman J."/>
            <person name="Nusbaum C."/>
            <person name="Birren B."/>
        </authorList>
    </citation>
    <scope>NUCLEOTIDE SEQUENCE [LARGE SCALE GENOMIC DNA]</scope>
    <source>
        <strain evidence="1 2">ATCC 51366</strain>
    </source>
</reference>
<organism evidence="1 2">
    <name type="scientific">Helcococcus kunzii ATCC 51366</name>
    <dbReference type="NCBI Taxonomy" id="883114"/>
    <lineage>
        <taxon>Bacteria</taxon>
        <taxon>Bacillati</taxon>
        <taxon>Bacillota</taxon>
        <taxon>Tissierellia</taxon>
        <taxon>Tissierellales</taxon>
        <taxon>Peptoniphilaceae</taxon>
        <taxon>Helcococcus</taxon>
    </lineage>
</organism>
<evidence type="ECO:0000313" key="2">
    <source>
        <dbReference type="Proteomes" id="UP000004191"/>
    </source>
</evidence>
<dbReference type="PATRIC" id="fig|883114.3.peg.251"/>
<proteinExistence type="predicted"/>